<sequence length="891" mass="100892">MKSIYILVLLELVLLLRPFNVEASLIRFENNPVIESSEWYDINAVYSSSTVLHNDKYYLFYSGYFGGQYSINLAVSLDGIHWTKESNNPILLTNTSNSFICEKGIHDPDVIFDDSDNKFKMWYVADCDPNTTGIPRYWIKYAESSDGISWTVRDNPVLSPTNSWEIEGVTWPTVIRHLDKYQMWFAGRNSQGLWQIGYAESSDGISWIKRITPVLSPTESWEASAIGGPDIIYDGNQYVLYYHNSIIYATSSDGITWTKPLDNPILLKQPNETLMWSPDAVVTKNNLFIYYSVLINGKWSIYLASTSPIVFSPSSSKIILLPGLFGSWNRDAILHNKPAGVYDWQLNLIVHDYDGIINSLKNIGQVENQDFFVFPYDWRKSVGSSSADLNTFITDKISDTNTKVNLVGHSLGGLVSRVYGQKNDSAIIDKLITVGSPHSGAALTYKAVEGGEIDGSSPLDWLGKKSILMMYKNKFESDRNTLASIVPSLLDLLPTYDYLKNKDNSFVPYAGMQIKNNTMINLNPTFSNLFNQLHTIYGEKEDTIFGYKINTRSLKDKLLGDYPDGRPQQTLYDIGDSVILSNSARAGNNQYPLSNLDHGEIIRTKTGIKQIFDILGLNYSDEQIVEGQESKIKPSSLYLLLSSAKKHLSVRHNSKLYIDTEGALLIPDAKSGHYQLEINGNEPDEYTLSLLQNAGDQDYWETITSAFNQTFEFDFDSQKIKPFLLTQENPAAIFDDILSELSKLSKENPDAVNIYKKALDAKKTFQKNNQIQLKSQLDQIHQMLFNLIKKQPTNQYNRYFELITKFENLYQSVLTKSVNSLCGINSCLFNLIKVKKMFTNCEASKKSALFCQEAEEKMNLLTKIDTKKSPLLIQIMNRSIEQLLKLAGSKI</sequence>
<dbReference type="PANTHER" id="PTHR35279">
    <property type="match status" value="1"/>
</dbReference>
<feature type="domain" description="Glycosyl hydrolase family 32 N-terminal" evidence="4">
    <location>
        <begin position="25"/>
        <end position="164"/>
    </location>
</feature>
<dbReference type="Gene3D" id="3.40.50.1820">
    <property type="entry name" value="alpha/beta hydrolase"/>
    <property type="match status" value="1"/>
</dbReference>
<dbReference type="Pfam" id="PF00251">
    <property type="entry name" value="Glyco_hydro_32N"/>
    <property type="match status" value="1"/>
</dbReference>
<dbReference type="InterPro" id="IPR003386">
    <property type="entry name" value="LACT/PDAT_acylTrfase"/>
</dbReference>
<evidence type="ECO:0000313" key="6">
    <source>
        <dbReference type="Proteomes" id="UP000177418"/>
    </source>
</evidence>
<protein>
    <recommendedName>
        <fullName evidence="4">Glycosyl hydrolase family 32 N-terminal domain-containing protein</fullName>
    </recommendedName>
</protein>
<dbReference type="PANTHER" id="PTHR35279:SF1">
    <property type="entry name" value="ARABINANASE_LEVANSUCRASE_INVERTASE"/>
    <property type="match status" value="1"/>
</dbReference>
<dbReference type="GO" id="GO:0008374">
    <property type="term" value="F:O-acyltransferase activity"/>
    <property type="evidence" value="ECO:0007669"/>
    <property type="project" value="InterPro"/>
</dbReference>
<dbReference type="InterPro" id="IPR013148">
    <property type="entry name" value="Glyco_hydro_32_N"/>
</dbReference>
<dbReference type="AlphaFoldDB" id="A0A1F7JG34"/>
<dbReference type="Pfam" id="PF02450">
    <property type="entry name" value="LCAT"/>
    <property type="match status" value="1"/>
</dbReference>
<comment type="similarity">
    <text evidence="1">Belongs to the glycosyl hydrolase 32 family.</text>
</comment>
<dbReference type="InterPro" id="IPR023296">
    <property type="entry name" value="Glyco_hydro_beta-prop_sf"/>
</dbReference>
<keyword evidence="2" id="KW-0378">Hydrolase</keyword>
<dbReference type="GO" id="GO:0006629">
    <property type="term" value="P:lipid metabolic process"/>
    <property type="evidence" value="ECO:0007669"/>
    <property type="project" value="InterPro"/>
</dbReference>
<evidence type="ECO:0000313" key="5">
    <source>
        <dbReference type="EMBL" id="OGK54565.1"/>
    </source>
</evidence>
<dbReference type="InterPro" id="IPR029058">
    <property type="entry name" value="AB_hydrolase_fold"/>
</dbReference>
<keyword evidence="3" id="KW-0326">Glycosidase</keyword>
<dbReference type="GO" id="GO:0016798">
    <property type="term" value="F:hydrolase activity, acting on glycosyl bonds"/>
    <property type="evidence" value="ECO:0007669"/>
    <property type="project" value="UniProtKB-KW"/>
</dbReference>
<organism evidence="5 6">
    <name type="scientific">Candidatus Roizmanbacteria bacterium RIFCSPLOWO2_02_FULL_36_11</name>
    <dbReference type="NCBI Taxonomy" id="1802071"/>
    <lineage>
        <taxon>Bacteria</taxon>
        <taxon>Candidatus Roizmaniibacteriota</taxon>
    </lineage>
</organism>
<dbReference type="EMBL" id="MGAV01000014">
    <property type="protein sequence ID" value="OGK54565.1"/>
    <property type="molecule type" value="Genomic_DNA"/>
</dbReference>
<evidence type="ECO:0000256" key="2">
    <source>
        <dbReference type="ARBA" id="ARBA00022801"/>
    </source>
</evidence>
<reference evidence="5 6" key="1">
    <citation type="journal article" date="2016" name="Nat. Commun.">
        <title>Thousands of microbial genomes shed light on interconnected biogeochemical processes in an aquifer system.</title>
        <authorList>
            <person name="Anantharaman K."/>
            <person name="Brown C.T."/>
            <person name="Hug L.A."/>
            <person name="Sharon I."/>
            <person name="Castelle C.J."/>
            <person name="Probst A.J."/>
            <person name="Thomas B.C."/>
            <person name="Singh A."/>
            <person name="Wilkins M.J."/>
            <person name="Karaoz U."/>
            <person name="Brodie E.L."/>
            <person name="Williams K.H."/>
            <person name="Hubbard S.S."/>
            <person name="Banfield J.F."/>
        </authorList>
    </citation>
    <scope>NUCLEOTIDE SEQUENCE [LARGE SCALE GENOMIC DNA]</scope>
</reference>
<dbReference type="SUPFAM" id="SSF75005">
    <property type="entry name" value="Arabinanase/levansucrase/invertase"/>
    <property type="match status" value="3"/>
</dbReference>
<evidence type="ECO:0000259" key="4">
    <source>
        <dbReference type="Pfam" id="PF00251"/>
    </source>
</evidence>
<dbReference type="SUPFAM" id="SSF53474">
    <property type="entry name" value="alpha/beta-Hydrolases"/>
    <property type="match status" value="1"/>
</dbReference>
<proteinExistence type="inferred from homology"/>
<comment type="caution">
    <text evidence="5">The sequence shown here is derived from an EMBL/GenBank/DDBJ whole genome shotgun (WGS) entry which is preliminary data.</text>
</comment>
<dbReference type="Gene3D" id="2.115.10.20">
    <property type="entry name" value="Glycosyl hydrolase domain, family 43"/>
    <property type="match status" value="2"/>
</dbReference>
<gene>
    <name evidence="5" type="ORF">A3H78_01620</name>
</gene>
<evidence type="ECO:0000256" key="3">
    <source>
        <dbReference type="ARBA" id="ARBA00023295"/>
    </source>
</evidence>
<dbReference type="Proteomes" id="UP000177418">
    <property type="component" value="Unassembled WGS sequence"/>
</dbReference>
<name>A0A1F7JG34_9BACT</name>
<accession>A0A1F7JG34</accession>
<evidence type="ECO:0000256" key="1">
    <source>
        <dbReference type="ARBA" id="ARBA00009902"/>
    </source>
</evidence>